<dbReference type="InterPro" id="IPR015422">
    <property type="entry name" value="PyrdxlP-dep_Trfase_small"/>
</dbReference>
<dbReference type="GO" id="GO:0004400">
    <property type="term" value="F:histidinol-phosphate transaminase activity"/>
    <property type="evidence" value="ECO:0007669"/>
    <property type="project" value="UniProtKB-EC"/>
</dbReference>
<organism evidence="9 10">
    <name type="scientific">Convivina praedatoris</name>
    <dbReference type="NCBI Taxonomy" id="2880963"/>
    <lineage>
        <taxon>Bacteria</taxon>
        <taxon>Bacillati</taxon>
        <taxon>Bacillota</taxon>
        <taxon>Bacilli</taxon>
        <taxon>Lactobacillales</taxon>
        <taxon>Lactobacillaceae</taxon>
        <taxon>Convivina</taxon>
    </lineage>
</organism>
<feature type="modified residue" description="N6-(pyridoxal phosphate)lysine" evidence="7">
    <location>
        <position position="223"/>
    </location>
</feature>
<evidence type="ECO:0000256" key="2">
    <source>
        <dbReference type="ARBA" id="ARBA00011738"/>
    </source>
</evidence>
<dbReference type="InterPro" id="IPR015424">
    <property type="entry name" value="PyrdxlP-dep_Trfase"/>
</dbReference>
<dbReference type="EC" id="2.6.1.9" evidence="7"/>
<dbReference type="CDD" id="cd00609">
    <property type="entry name" value="AAT_like"/>
    <property type="match status" value="1"/>
</dbReference>
<name>A0ABN8HBD8_9LACO</name>
<dbReference type="Gene3D" id="3.40.640.10">
    <property type="entry name" value="Type I PLP-dependent aspartate aminotransferase-like (Major domain)"/>
    <property type="match status" value="1"/>
</dbReference>
<evidence type="ECO:0000313" key="10">
    <source>
        <dbReference type="Proteomes" id="UP000838102"/>
    </source>
</evidence>
<dbReference type="InterPro" id="IPR004839">
    <property type="entry name" value="Aminotransferase_I/II_large"/>
</dbReference>
<keyword evidence="6 7" id="KW-0368">Histidine biosynthesis</keyword>
<evidence type="ECO:0000256" key="1">
    <source>
        <dbReference type="ARBA" id="ARBA00001933"/>
    </source>
</evidence>
<protein>
    <recommendedName>
        <fullName evidence="7">Histidinol-phosphate aminotransferase</fullName>
        <ecNumber evidence="7">2.6.1.9</ecNumber>
    </recommendedName>
    <alternativeName>
        <fullName evidence="7">Imidazole acetol-phosphate transaminase</fullName>
    </alternativeName>
</protein>
<proteinExistence type="inferred from homology"/>
<comment type="cofactor">
    <cofactor evidence="1 7">
        <name>pyridoxal 5'-phosphate</name>
        <dbReference type="ChEBI" id="CHEBI:597326"/>
    </cofactor>
</comment>
<gene>
    <name evidence="7 9" type="primary">hisC</name>
    <name evidence="9" type="ORF">LMG032447_00183</name>
</gene>
<dbReference type="Pfam" id="PF00155">
    <property type="entry name" value="Aminotran_1_2"/>
    <property type="match status" value="1"/>
</dbReference>
<sequence>MVKKFIKDLTAYQAEEPAELVKKRYGLKELARLSANESVYGPSPLAVQALQAVNPAVLNYYPDGQATALRQAVAKVEQVPVKSLIFGDGADELIELLTRTILTPGSEMIVPQPTFGEYAIHAQIEAAKTTQVPINAQSGYVDFNALLAAITDQTALIFLANPNNPTGVLEKTADIRAFLDQLPADVILVVDEAYYEFANNPEATCAPLVQQYDNLVVLRTLSKAYGLANLRVGYGIVPDQLFDILQAVRLPYNLSTYQITGGAAAVADQSYLQKVVQQVSQERQDFETYLTKLGLTFYPSATNFIWVKVGDADLVGQKLLENGYQINARLNPEWIRITLGTSAQNHAIQKILGQILAK</sequence>
<evidence type="ECO:0000259" key="8">
    <source>
        <dbReference type="Pfam" id="PF00155"/>
    </source>
</evidence>
<comment type="catalytic activity">
    <reaction evidence="7">
        <text>L-histidinol phosphate + 2-oxoglutarate = 3-(imidazol-4-yl)-2-oxopropyl phosphate + L-glutamate</text>
        <dbReference type="Rhea" id="RHEA:23744"/>
        <dbReference type="ChEBI" id="CHEBI:16810"/>
        <dbReference type="ChEBI" id="CHEBI:29985"/>
        <dbReference type="ChEBI" id="CHEBI:57766"/>
        <dbReference type="ChEBI" id="CHEBI:57980"/>
        <dbReference type="EC" id="2.6.1.9"/>
    </reaction>
</comment>
<evidence type="ECO:0000256" key="7">
    <source>
        <dbReference type="HAMAP-Rule" id="MF_01023"/>
    </source>
</evidence>
<keyword evidence="4 7" id="KW-0808">Transferase</keyword>
<dbReference type="NCBIfam" id="TIGR01141">
    <property type="entry name" value="hisC"/>
    <property type="match status" value="1"/>
</dbReference>
<keyword evidence="7" id="KW-0028">Amino-acid biosynthesis</keyword>
<dbReference type="Gene3D" id="3.90.1150.10">
    <property type="entry name" value="Aspartate Aminotransferase, domain 1"/>
    <property type="match status" value="1"/>
</dbReference>
<keyword evidence="10" id="KW-1185">Reference proteome</keyword>
<evidence type="ECO:0000256" key="3">
    <source>
        <dbReference type="ARBA" id="ARBA00022576"/>
    </source>
</evidence>
<dbReference type="InterPro" id="IPR015421">
    <property type="entry name" value="PyrdxlP-dep_Trfase_major"/>
</dbReference>
<comment type="caution">
    <text evidence="9">The sequence shown here is derived from an EMBL/GenBank/DDBJ whole genome shotgun (WGS) entry which is preliminary data.</text>
</comment>
<evidence type="ECO:0000313" key="9">
    <source>
        <dbReference type="EMBL" id="CAH1850684.1"/>
    </source>
</evidence>
<dbReference type="InterPro" id="IPR050106">
    <property type="entry name" value="HistidinolP_aminotransfase"/>
</dbReference>
<evidence type="ECO:0000256" key="5">
    <source>
        <dbReference type="ARBA" id="ARBA00022898"/>
    </source>
</evidence>
<evidence type="ECO:0000256" key="4">
    <source>
        <dbReference type="ARBA" id="ARBA00022679"/>
    </source>
</evidence>
<dbReference type="InterPro" id="IPR005861">
    <property type="entry name" value="HisP_aminotrans"/>
</dbReference>
<feature type="domain" description="Aminotransferase class I/classII large" evidence="8">
    <location>
        <begin position="31"/>
        <end position="345"/>
    </location>
</feature>
<accession>A0ABN8HBD8</accession>
<comment type="pathway">
    <text evidence="7">Amino-acid biosynthesis; L-histidine biosynthesis; L-histidine from 5-phospho-alpha-D-ribose 1-diphosphate: step 7/9.</text>
</comment>
<dbReference type="SUPFAM" id="SSF53383">
    <property type="entry name" value="PLP-dependent transferases"/>
    <property type="match status" value="1"/>
</dbReference>
<dbReference type="PANTHER" id="PTHR43643">
    <property type="entry name" value="HISTIDINOL-PHOSPHATE AMINOTRANSFERASE 2"/>
    <property type="match status" value="1"/>
</dbReference>
<comment type="subunit">
    <text evidence="2 7">Homodimer.</text>
</comment>
<keyword evidence="3 7" id="KW-0032">Aminotransferase</keyword>
<comment type="similarity">
    <text evidence="7">Belongs to the class-II pyridoxal-phosphate-dependent aminotransferase family. Histidinol-phosphate aminotransferase subfamily.</text>
</comment>
<reference evidence="9" key="1">
    <citation type="submission" date="2022-03" db="EMBL/GenBank/DDBJ databases">
        <authorList>
            <person name="Hettiarachchi G."/>
        </authorList>
    </citation>
    <scope>NUCLEOTIDE SEQUENCE</scope>
    <source>
        <strain evidence="9">LMG 32447</strain>
    </source>
</reference>
<dbReference type="EMBL" id="CAKOEU010000001">
    <property type="protein sequence ID" value="CAH1850684.1"/>
    <property type="molecule type" value="Genomic_DNA"/>
</dbReference>
<dbReference type="PANTHER" id="PTHR43643:SF3">
    <property type="entry name" value="HISTIDINOL-PHOSPHATE AMINOTRANSFERASE"/>
    <property type="match status" value="1"/>
</dbReference>
<keyword evidence="5 7" id="KW-0663">Pyridoxal phosphate</keyword>
<evidence type="ECO:0000256" key="6">
    <source>
        <dbReference type="ARBA" id="ARBA00023102"/>
    </source>
</evidence>
<dbReference type="HAMAP" id="MF_01023">
    <property type="entry name" value="HisC_aminotrans_2"/>
    <property type="match status" value="1"/>
</dbReference>
<dbReference type="Proteomes" id="UP000838102">
    <property type="component" value="Unassembled WGS sequence"/>
</dbReference>